<evidence type="ECO:0000313" key="7">
    <source>
        <dbReference type="EMBL" id="CAF3844718.1"/>
    </source>
</evidence>
<reference evidence="8" key="1">
    <citation type="submission" date="2021-02" db="EMBL/GenBank/DDBJ databases">
        <authorList>
            <person name="Nowell W R."/>
        </authorList>
    </citation>
    <scope>NUCLEOTIDE SEQUENCE</scope>
</reference>
<keyword evidence="10" id="KW-1185">Reference proteome</keyword>
<dbReference type="OrthoDB" id="10012373at2759"/>
<sequence length="69" mass="7602">MSTTGNNYNNTLNLLSEEDDGSMFRAARQNGRRNALAGLDTQIAQFNTSMVSAEIDNMTPNFQSMSIKP</sequence>
<evidence type="ECO:0000313" key="5">
    <source>
        <dbReference type="EMBL" id="CAF1439554.1"/>
    </source>
</evidence>
<evidence type="ECO:0000313" key="1">
    <source>
        <dbReference type="EMBL" id="CAF1121949.1"/>
    </source>
</evidence>
<dbReference type="EMBL" id="CAJNOT010001545">
    <property type="protein sequence ID" value="CAF1215563.1"/>
    <property type="molecule type" value="Genomic_DNA"/>
</dbReference>
<evidence type="ECO:0000313" key="10">
    <source>
        <dbReference type="Proteomes" id="UP000663870"/>
    </source>
</evidence>
<dbReference type="EMBL" id="CAJOBD010002012">
    <property type="protein sequence ID" value="CAF3848100.1"/>
    <property type="molecule type" value="Genomic_DNA"/>
</dbReference>
<dbReference type="EMBL" id="CAJNOL010001966">
    <property type="protein sequence ID" value="CAF1443663.1"/>
    <property type="molecule type" value="Genomic_DNA"/>
</dbReference>
<dbReference type="Proteomes" id="UP000663874">
    <property type="component" value="Unassembled WGS sequence"/>
</dbReference>
<name>A0A819EC42_9BILA</name>
<protein>
    <submittedName>
        <fullName evidence="8">Uncharacterized protein</fullName>
    </submittedName>
</protein>
<dbReference type="EMBL" id="CAJNOH010001037">
    <property type="protein sequence ID" value="CAF1167111.1"/>
    <property type="molecule type" value="Genomic_DNA"/>
</dbReference>
<dbReference type="AlphaFoldDB" id="A0A819EC42"/>
<dbReference type="EMBL" id="CAJNOU010002030">
    <property type="protein sequence ID" value="CAF1282434.1"/>
    <property type="molecule type" value="Genomic_DNA"/>
</dbReference>
<dbReference type="Proteomes" id="UP000663836">
    <property type="component" value="Unassembled WGS sequence"/>
</dbReference>
<organism evidence="8 9">
    <name type="scientific">Rotaria sordida</name>
    <dbReference type="NCBI Taxonomy" id="392033"/>
    <lineage>
        <taxon>Eukaryota</taxon>
        <taxon>Metazoa</taxon>
        <taxon>Spiralia</taxon>
        <taxon>Gnathifera</taxon>
        <taxon>Rotifera</taxon>
        <taxon>Eurotatoria</taxon>
        <taxon>Bdelloidea</taxon>
        <taxon>Philodinida</taxon>
        <taxon>Philodinidae</taxon>
        <taxon>Rotaria</taxon>
    </lineage>
</organism>
<evidence type="ECO:0000313" key="8">
    <source>
        <dbReference type="EMBL" id="CAF3848100.1"/>
    </source>
</evidence>
<dbReference type="Proteomes" id="UP000663870">
    <property type="component" value="Unassembled WGS sequence"/>
</dbReference>
<comment type="caution">
    <text evidence="8">The sequence shown here is derived from an EMBL/GenBank/DDBJ whole genome shotgun (WGS) entry which is preliminary data.</text>
</comment>
<dbReference type="Proteomes" id="UP000663889">
    <property type="component" value="Unassembled WGS sequence"/>
</dbReference>
<dbReference type="Proteomes" id="UP000663882">
    <property type="component" value="Unassembled WGS sequence"/>
</dbReference>
<gene>
    <name evidence="7" type="ORF">FNK824_LOCUS17567</name>
    <name evidence="8" type="ORF">JBS370_LOCUS18080</name>
    <name evidence="5" type="ORF">JXQ802_LOCUS36913</name>
    <name evidence="6" type="ORF">JXQ802_LOCUS37156</name>
    <name evidence="2" type="ORF">PYM288_LOCUS23063</name>
    <name evidence="1" type="ORF">RFH988_LOCUS20400</name>
    <name evidence="4" type="ORF">SEV965_LOCUS25327</name>
    <name evidence="3" type="ORF">ZHD862_LOCUS23598</name>
</gene>
<evidence type="ECO:0000313" key="2">
    <source>
        <dbReference type="EMBL" id="CAF1167111.1"/>
    </source>
</evidence>
<dbReference type="EMBL" id="CAJOBE010002807">
    <property type="protein sequence ID" value="CAF3844718.1"/>
    <property type="molecule type" value="Genomic_DNA"/>
</dbReference>
<evidence type="ECO:0000313" key="3">
    <source>
        <dbReference type="EMBL" id="CAF1215563.1"/>
    </source>
</evidence>
<accession>A0A819EC42</accession>
<dbReference type="Proteomes" id="UP000663854">
    <property type="component" value="Unassembled WGS sequence"/>
</dbReference>
<proteinExistence type="predicted"/>
<dbReference type="EMBL" id="CAJNOO010001249">
    <property type="protein sequence ID" value="CAF1121949.1"/>
    <property type="molecule type" value="Genomic_DNA"/>
</dbReference>
<evidence type="ECO:0000313" key="4">
    <source>
        <dbReference type="EMBL" id="CAF1282434.1"/>
    </source>
</evidence>
<evidence type="ECO:0000313" key="6">
    <source>
        <dbReference type="EMBL" id="CAF1443663.1"/>
    </source>
</evidence>
<dbReference type="Proteomes" id="UP000663864">
    <property type="component" value="Unassembled WGS sequence"/>
</dbReference>
<evidence type="ECO:0000313" key="9">
    <source>
        <dbReference type="Proteomes" id="UP000663836"/>
    </source>
</evidence>
<dbReference type="EMBL" id="CAJNOL010001933">
    <property type="protein sequence ID" value="CAF1439554.1"/>
    <property type="molecule type" value="Genomic_DNA"/>
</dbReference>